<dbReference type="STRING" id="42155.A0A0R3QZ76"/>
<protein>
    <submittedName>
        <fullName evidence="4">C2H2-type domain-containing protein</fullName>
    </submittedName>
</protein>
<feature type="region of interest" description="Disordered" evidence="1">
    <location>
        <begin position="231"/>
        <end position="255"/>
    </location>
</feature>
<reference evidence="2 3" key="2">
    <citation type="submission" date="2018-11" db="EMBL/GenBank/DDBJ databases">
        <authorList>
            <consortium name="Pathogen Informatics"/>
        </authorList>
    </citation>
    <scope>NUCLEOTIDE SEQUENCE [LARGE SCALE GENOMIC DNA]</scope>
</reference>
<evidence type="ECO:0000313" key="3">
    <source>
        <dbReference type="Proteomes" id="UP000280834"/>
    </source>
</evidence>
<organism evidence="4">
    <name type="scientific">Brugia timori</name>
    <dbReference type="NCBI Taxonomy" id="42155"/>
    <lineage>
        <taxon>Eukaryota</taxon>
        <taxon>Metazoa</taxon>
        <taxon>Ecdysozoa</taxon>
        <taxon>Nematoda</taxon>
        <taxon>Chromadorea</taxon>
        <taxon>Rhabditida</taxon>
        <taxon>Spirurina</taxon>
        <taxon>Spiruromorpha</taxon>
        <taxon>Filarioidea</taxon>
        <taxon>Onchocercidae</taxon>
        <taxon>Brugia</taxon>
    </lineage>
</organism>
<dbReference type="Proteomes" id="UP000280834">
    <property type="component" value="Unassembled WGS sequence"/>
</dbReference>
<evidence type="ECO:0000313" key="4">
    <source>
        <dbReference type="WBParaSite" id="BTMF_0001305001-mRNA-1"/>
    </source>
</evidence>
<feature type="region of interest" description="Disordered" evidence="1">
    <location>
        <begin position="396"/>
        <end position="434"/>
    </location>
</feature>
<sequence length="589" mass="65723">MKLGHWQVLSPLHHSPRLLSQYCLVWLTRQSCSAADSNQSQRQQSANSAVFTTPVVCDTVQSQQPTPSASSTTLYRSSENISSAATDNYRYECPECQKTIGYCWKSAMCTPASVSFSVFIGTNCFFIARILKMRLVNRLIDRAVARLSVPDGLLLNLFSVNSCLLFSYSCRKNVKRHRIAVHKLTPEEVAKIEPIRVLLTNDSEQKQRQLQQQRQRQLRLLQTTELKSIKSPKLSIEKSDMHHQQQHSSDFENCTNHSVPNVMLPQQMHLQLEQRQQQLLHQRQLQSQLQLQQTQLQEQQQQIISGPDHCRSSAAVTSVIPVSTSWRSCITPMPPPTSQNIGAYQLSEEEGVQLAEIEEDLKRSAEYKLTEADSESDNRRPVAELAEADTTFHEEYEDSIGRLHPPSLSSNGGVVSPPSNPPSNSSVSSNYPITSPMAPQVSSVISENSGFAAQLPPIKAPPPVSPSHSSQQMTVMQNRGLYHQSQSCISSNESQTLNPLSMSGNAVFTKPANVVRSQYLPSIKPPSMRNYFHSSPKQKQHICIDCNRALSSDYSLKRHRSTCVEAKAAAAAKAVDTVTSDADLQNDEW</sequence>
<gene>
    <name evidence="2" type="ORF">BTMF_LOCUS11060</name>
</gene>
<evidence type="ECO:0000313" key="2">
    <source>
        <dbReference type="EMBL" id="VDO37756.1"/>
    </source>
</evidence>
<reference evidence="4" key="1">
    <citation type="submission" date="2017-02" db="UniProtKB">
        <authorList>
            <consortium name="WormBaseParasite"/>
        </authorList>
    </citation>
    <scope>IDENTIFICATION</scope>
</reference>
<proteinExistence type="predicted"/>
<dbReference type="EMBL" id="UZAG01018019">
    <property type="protein sequence ID" value="VDO37756.1"/>
    <property type="molecule type" value="Genomic_DNA"/>
</dbReference>
<dbReference type="AlphaFoldDB" id="A0A0R3QZ76"/>
<dbReference type="WBParaSite" id="BTMF_0001305001-mRNA-1">
    <property type="protein sequence ID" value="BTMF_0001305001-mRNA-1"/>
    <property type="gene ID" value="BTMF_0001305001"/>
</dbReference>
<keyword evidence="3" id="KW-1185">Reference proteome</keyword>
<feature type="region of interest" description="Disordered" evidence="1">
    <location>
        <begin position="453"/>
        <end position="474"/>
    </location>
</feature>
<feature type="compositionally biased region" description="Polar residues" evidence="1">
    <location>
        <begin position="246"/>
        <end position="255"/>
    </location>
</feature>
<feature type="compositionally biased region" description="Low complexity" evidence="1">
    <location>
        <begin position="405"/>
        <end position="430"/>
    </location>
</feature>
<accession>A0A0R3QZ76</accession>
<evidence type="ECO:0000256" key="1">
    <source>
        <dbReference type="SAM" id="MobiDB-lite"/>
    </source>
</evidence>
<name>A0A0R3QZ76_9BILA</name>